<dbReference type="InterPro" id="IPR025246">
    <property type="entry name" value="IS30-like_HTH"/>
</dbReference>
<dbReference type="PANTHER" id="PTHR35004">
    <property type="entry name" value="TRANSPOSASE RV3428C-RELATED"/>
    <property type="match status" value="1"/>
</dbReference>
<name>A0ABZ0SDS8_9GAMM</name>
<feature type="domain" description="Integrase catalytic" evidence="1">
    <location>
        <begin position="114"/>
        <end position="287"/>
    </location>
</feature>
<dbReference type="RefSeq" id="WP_328984799.1">
    <property type="nucleotide sequence ID" value="NZ_CP121472.1"/>
</dbReference>
<dbReference type="Gene3D" id="1.10.10.60">
    <property type="entry name" value="Homeodomain-like"/>
    <property type="match status" value="1"/>
</dbReference>
<dbReference type="NCBIfam" id="NF033546">
    <property type="entry name" value="transpos_IS21"/>
    <property type="match status" value="1"/>
</dbReference>
<protein>
    <submittedName>
        <fullName evidence="2">Transposase</fullName>
    </submittedName>
</protein>
<dbReference type="SUPFAM" id="SSF53098">
    <property type="entry name" value="Ribonuclease H-like"/>
    <property type="match status" value="1"/>
</dbReference>
<dbReference type="InterPro" id="IPR009057">
    <property type="entry name" value="Homeodomain-like_sf"/>
</dbReference>
<gene>
    <name evidence="2" type="ORF">Thiowin_04156</name>
</gene>
<dbReference type="InterPro" id="IPR054353">
    <property type="entry name" value="IstA-like_C"/>
</dbReference>
<dbReference type="PROSITE" id="PS50994">
    <property type="entry name" value="INTEGRASE"/>
    <property type="match status" value="1"/>
</dbReference>
<evidence type="ECO:0000313" key="3">
    <source>
        <dbReference type="Proteomes" id="UP001432180"/>
    </source>
</evidence>
<keyword evidence="3" id="KW-1185">Reference proteome</keyword>
<evidence type="ECO:0000259" key="1">
    <source>
        <dbReference type="PROSITE" id="PS50994"/>
    </source>
</evidence>
<reference evidence="2 3" key="1">
    <citation type="journal article" date="2023" name="Microorganisms">
        <title>Thiorhodovibrio frisius and Trv. litoralis spp. nov., Two Novel Members from a Clade of Fastidious Purple Sulfur Bacteria That Exhibit Unique Red-Shifted Light-Harvesting Capabilities.</title>
        <authorList>
            <person name="Methner A."/>
            <person name="Kuzyk S.B."/>
            <person name="Petersen J."/>
            <person name="Bauer S."/>
            <person name="Brinkmann H."/>
            <person name="Sichau K."/>
            <person name="Wanner G."/>
            <person name="Wolf J."/>
            <person name="Neumann-Schaal M."/>
            <person name="Henke P."/>
            <person name="Tank M."/>
            <person name="Sproer C."/>
            <person name="Bunk B."/>
            <person name="Overmann J."/>
        </authorList>
    </citation>
    <scope>NUCLEOTIDE SEQUENCE [LARGE SCALE GENOMIC DNA]</scope>
    <source>
        <strain evidence="2 3">DSM 6702</strain>
    </source>
</reference>
<dbReference type="Proteomes" id="UP001432180">
    <property type="component" value="Chromosome"/>
</dbReference>
<evidence type="ECO:0000313" key="2">
    <source>
        <dbReference type="EMBL" id="WPL19052.1"/>
    </source>
</evidence>
<dbReference type="InterPro" id="IPR001584">
    <property type="entry name" value="Integrase_cat-core"/>
</dbReference>
<dbReference type="InterPro" id="IPR012337">
    <property type="entry name" value="RNaseH-like_sf"/>
</dbReference>
<accession>A0ABZ0SDS8</accession>
<dbReference type="EMBL" id="CP121472">
    <property type="protein sequence ID" value="WPL19052.1"/>
    <property type="molecule type" value="Genomic_DNA"/>
</dbReference>
<dbReference type="SUPFAM" id="SSF46689">
    <property type="entry name" value="Homeodomain-like"/>
    <property type="match status" value="1"/>
</dbReference>
<sequence>MLSEPQRQSILTLHEKGASVRQISRLLGHSRATVRQVLAQGVQRPARRAAPTATRSPRLTSQLPALYSKARGNVVRLQELLREELGQDIPYSTLTSWVRALGLREPAPVRVGHYEFAPGQEMQHDTSPHRLTLGGQRLVAQCAALILGFSRYFFVQYYPCFTRFEAEVFLDTAFRFLGGTCRRCTIDNTSVLVGAGSGPGASIAAPVVAFGERFGVQFVPHAIRHADRKAYVERLFHYVEHNFLPGRTFGDWRDLNAQARAWCETVANQKLKRSLGTAPRAAFEQEQPALRPLPLHQPEVCLIQHRVVDTAAFVHLETNRYSVPERLIGQAVEIHQGFETLRVFSRGREVARHDRAIGQRHQRLVAPGHHAPLRRRRTQPPPAQQALLEHADARLTAYVEALSTHAPRRGVARLKRLLALQRTYPPEPFLAAVAHAHAYGLYDINRLEALILKQVRGEFFLLGED</sequence>
<proteinExistence type="predicted"/>
<dbReference type="Pfam" id="PF22483">
    <property type="entry name" value="Mu-transpos_C_2"/>
    <property type="match status" value="1"/>
</dbReference>
<organism evidence="2 3">
    <name type="scientific">Thiorhodovibrio winogradskyi</name>
    <dbReference type="NCBI Taxonomy" id="77007"/>
    <lineage>
        <taxon>Bacteria</taxon>
        <taxon>Pseudomonadati</taxon>
        <taxon>Pseudomonadota</taxon>
        <taxon>Gammaproteobacteria</taxon>
        <taxon>Chromatiales</taxon>
        <taxon>Chromatiaceae</taxon>
        <taxon>Thiorhodovibrio</taxon>
    </lineage>
</organism>
<dbReference type="Pfam" id="PF13936">
    <property type="entry name" value="HTH_38"/>
    <property type="match status" value="1"/>
</dbReference>